<protein>
    <submittedName>
        <fullName evidence="1">Uncharacterized protein</fullName>
    </submittedName>
</protein>
<proteinExistence type="predicted"/>
<sequence>MERYLEFPIGRLWRLTVRKQDVRNEYIVPDVHLADLINSVAWDRGVQDLHCVPYDCSAHDGVWMTSRAVVEAAV</sequence>
<accession>A0ABP9RPC3</accession>
<evidence type="ECO:0000313" key="2">
    <source>
        <dbReference type="Proteomes" id="UP001501570"/>
    </source>
</evidence>
<dbReference type="EMBL" id="BAABJQ010000004">
    <property type="protein sequence ID" value="GAA5181655.1"/>
    <property type="molecule type" value="Genomic_DNA"/>
</dbReference>
<gene>
    <name evidence="1" type="ORF">GCM10023322_16840</name>
</gene>
<comment type="caution">
    <text evidence="1">The sequence shown here is derived from an EMBL/GenBank/DDBJ whole genome shotgun (WGS) entry which is preliminary data.</text>
</comment>
<dbReference type="RefSeq" id="WP_345627662.1">
    <property type="nucleotide sequence ID" value="NZ_BAABJQ010000004.1"/>
</dbReference>
<organism evidence="1 2">
    <name type="scientific">Rugosimonospora acidiphila</name>
    <dbReference type="NCBI Taxonomy" id="556531"/>
    <lineage>
        <taxon>Bacteria</taxon>
        <taxon>Bacillati</taxon>
        <taxon>Actinomycetota</taxon>
        <taxon>Actinomycetes</taxon>
        <taxon>Micromonosporales</taxon>
        <taxon>Micromonosporaceae</taxon>
        <taxon>Rugosimonospora</taxon>
    </lineage>
</organism>
<dbReference type="Proteomes" id="UP001501570">
    <property type="component" value="Unassembled WGS sequence"/>
</dbReference>
<keyword evidence="2" id="KW-1185">Reference proteome</keyword>
<name>A0ABP9RPC3_9ACTN</name>
<reference evidence="2" key="1">
    <citation type="journal article" date="2019" name="Int. J. Syst. Evol. Microbiol.">
        <title>The Global Catalogue of Microorganisms (GCM) 10K type strain sequencing project: providing services to taxonomists for standard genome sequencing and annotation.</title>
        <authorList>
            <consortium name="The Broad Institute Genomics Platform"/>
            <consortium name="The Broad Institute Genome Sequencing Center for Infectious Disease"/>
            <person name="Wu L."/>
            <person name="Ma J."/>
        </authorList>
    </citation>
    <scope>NUCLEOTIDE SEQUENCE [LARGE SCALE GENOMIC DNA]</scope>
    <source>
        <strain evidence="2">JCM 18304</strain>
    </source>
</reference>
<evidence type="ECO:0000313" key="1">
    <source>
        <dbReference type="EMBL" id="GAA5181655.1"/>
    </source>
</evidence>